<name>A0A1K2I7V8_9LACO</name>
<protein>
    <submittedName>
        <fullName evidence="1">Uncharacterized protein</fullName>
    </submittedName>
</protein>
<dbReference type="EMBL" id="LT634362">
    <property type="protein sequence ID" value="SFZ88482.1"/>
    <property type="molecule type" value="Genomic_DNA"/>
</dbReference>
<organism evidence="1">
    <name type="scientific">Loigolactobacillus rennini</name>
    <dbReference type="NCBI Taxonomy" id="238013"/>
    <lineage>
        <taxon>Bacteria</taxon>
        <taxon>Bacillati</taxon>
        <taxon>Bacillota</taxon>
        <taxon>Bacilli</taxon>
        <taxon>Lactobacillales</taxon>
        <taxon>Lactobacillaceae</taxon>
        <taxon>Loigolactobacillus</taxon>
    </lineage>
</organism>
<evidence type="ECO:0000313" key="1">
    <source>
        <dbReference type="EMBL" id="SFZ88482.1"/>
    </source>
</evidence>
<accession>A0A1K2I7V8</accession>
<proteinExistence type="predicted"/>
<reference evidence="1" key="1">
    <citation type="submission" date="2016-11" db="EMBL/GenBank/DDBJ databases">
        <authorList>
            <person name="Jaros S."/>
            <person name="Januszkiewicz K."/>
            <person name="Wedrychowicz H."/>
        </authorList>
    </citation>
    <scope>NUCLEOTIDE SEQUENCE</scope>
    <source>
        <strain evidence="1">ACA-DC 565</strain>
    </source>
</reference>
<gene>
    <name evidence="1" type="ORF">LREN565_1595</name>
</gene>
<sequence length="32" mass="3638">MAIINENLIRLDADLATQEAVFQELSKMAYLI</sequence>
<dbReference type="AlphaFoldDB" id="A0A1K2I7V8"/>